<dbReference type="PANTHER" id="PTHR23176:SF129">
    <property type="entry name" value="RHO GTPASE ACTIVATING PROTEIN AT 16F, ISOFORM E-RELATED"/>
    <property type="match status" value="1"/>
</dbReference>
<gene>
    <name evidence="4" type="ORF">FCALED_LOCUS3578</name>
</gene>
<comment type="caution">
    <text evidence="4">The sequence shown here is derived from an EMBL/GenBank/DDBJ whole genome shotgun (WGS) entry which is preliminary data.</text>
</comment>
<feature type="compositionally biased region" description="Polar residues" evidence="2">
    <location>
        <begin position="148"/>
        <end position="169"/>
    </location>
</feature>
<organism evidence="4 5">
    <name type="scientific">Funneliformis caledonium</name>
    <dbReference type="NCBI Taxonomy" id="1117310"/>
    <lineage>
        <taxon>Eukaryota</taxon>
        <taxon>Fungi</taxon>
        <taxon>Fungi incertae sedis</taxon>
        <taxon>Mucoromycota</taxon>
        <taxon>Glomeromycotina</taxon>
        <taxon>Glomeromycetes</taxon>
        <taxon>Glomerales</taxon>
        <taxon>Glomeraceae</taxon>
        <taxon>Funneliformis</taxon>
    </lineage>
</organism>
<dbReference type="InterPro" id="IPR008936">
    <property type="entry name" value="Rho_GTPase_activation_prot"/>
</dbReference>
<dbReference type="GO" id="GO:0007165">
    <property type="term" value="P:signal transduction"/>
    <property type="evidence" value="ECO:0007669"/>
    <property type="project" value="InterPro"/>
</dbReference>
<dbReference type="AlphaFoldDB" id="A0A9N8ZK26"/>
<dbReference type="Proteomes" id="UP000789570">
    <property type="component" value="Unassembled WGS sequence"/>
</dbReference>
<feature type="region of interest" description="Disordered" evidence="2">
    <location>
        <begin position="139"/>
        <end position="169"/>
    </location>
</feature>
<dbReference type="SUPFAM" id="SSF48350">
    <property type="entry name" value="GTPase activation domain, GAP"/>
    <property type="match status" value="1"/>
</dbReference>
<evidence type="ECO:0000256" key="1">
    <source>
        <dbReference type="ARBA" id="ARBA00022468"/>
    </source>
</evidence>
<dbReference type="Gene3D" id="1.10.555.10">
    <property type="entry name" value="Rho GTPase activation protein"/>
    <property type="match status" value="1"/>
</dbReference>
<feature type="compositionally biased region" description="Polar residues" evidence="2">
    <location>
        <begin position="182"/>
        <end position="222"/>
    </location>
</feature>
<evidence type="ECO:0000313" key="5">
    <source>
        <dbReference type="Proteomes" id="UP000789570"/>
    </source>
</evidence>
<evidence type="ECO:0000256" key="2">
    <source>
        <dbReference type="SAM" id="MobiDB-lite"/>
    </source>
</evidence>
<keyword evidence="5" id="KW-1185">Reference proteome</keyword>
<keyword evidence="1" id="KW-0343">GTPase activation</keyword>
<proteinExistence type="predicted"/>
<feature type="region of interest" description="Disordered" evidence="2">
    <location>
        <begin position="181"/>
        <end position="222"/>
    </location>
</feature>
<dbReference type="GO" id="GO:0005096">
    <property type="term" value="F:GTPase activator activity"/>
    <property type="evidence" value="ECO:0007669"/>
    <property type="project" value="UniProtKB-KW"/>
</dbReference>
<dbReference type="PROSITE" id="PS50238">
    <property type="entry name" value="RHOGAP"/>
    <property type="match status" value="1"/>
</dbReference>
<dbReference type="GO" id="GO:0005737">
    <property type="term" value="C:cytoplasm"/>
    <property type="evidence" value="ECO:0007669"/>
    <property type="project" value="TreeGrafter"/>
</dbReference>
<dbReference type="InterPro" id="IPR050729">
    <property type="entry name" value="Rho-GAP"/>
</dbReference>
<name>A0A9N8ZK26_9GLOM</name>
<protein>
    <submittedName>
        <fullName evidence="4">29_t:CDS:1</fullName>
    </submittedName>
</protein>
<dbReference type="SMART" id="SM00324">
    <property type="entry name" value="RhoGAP"/>
    <property type="match status" value="1"/>
</dbReference>
<dbReference type="OrthoDB" id="185175at2759"/>
<feature type="domain" description="Rho-GAP" evidence="3">
    <location>
        <begin position="307"/>
        <end position="513"/>
    </location>
</feature>
<sequence>MIMTSPLFNDLSTRNKQNILHWLNEIKPEYENEMVFHVDSLLVFEWNEAALLQRGILKANVIELITSTHQNVRHYIDNDVNIRHNLPNDSFFSVVGPRASQIIVHIVRRLQTNYHQANVSPLDFMSSIETNITKVPPQKPFRRRLSFKTKSLSSPESDSAGSTTLGSGFNTVRGSIRRFRRVSNTLNGTSSTPTLNHIDNNDTNSTQEQAKTSSSTNLQSPTFPSFQRLQTLASMAREQTSRFKDIDLTAAVQEMSSEIGKKGVELGSLAKEVVVERWKKRKEDNVTCMNIFGESLATAVKLTRIEKDISQIKNDPSRYWLPAIMVRCIEFLDKYGLEEVGLYRIPGSTLTVTRMKNIFNSGADLNFSQNEDPHAVAALLKMYLREIPDPILTEALLPEFNACVANHMNSAPSGSPPIHNTPYFTATTIPEEFPKALSNIVSCLPPQHFYLLWALFSHLSRVDKKCGINKMNTSNLGLIFRPNLGIGSLLFKVFTEHVDVVFGVGCKTENEALEEEKKAKEGQAPEVYHKTNISGDFSKSFEDLLNLDTEHGIVGSPTLSSSSSITSPPTPPLVTTMEDQQINDNSKNTDNSFSEDDCLLNNNNKLQRSVNIIDAKNTTTLSSSTNSSFRMRSRSTGILNVSARSSNWVLHHNGMGGDKSNATTAWVRRSGRRPSLVIHEEAEMKSLVNERSKVGKSKVRDQILKFNGAS</sequence>
<dbReference type="CDD" id="cd00159">
    <property type="entry name" value="RhoGAP"/>
    <property type="match status" value="1"/>
</dbReference>
<reference evidence="4" key="1">
    <citation type="submission" date="2021-06" db="EMBL/GenBank/DDBJ databases">
        <authorList>
            <person name="Kallberg Y."/>
            <person name="Tangrot J."/>
            <person name="Rosling A."/>
        </authorList>
    </citation>
    <scope>NUCLEOTIDE SEQUENCE</scope>
    <source>
        <strain evidence="4">UK204</strain>
    </source>
</reference>
<evidence type="ECO:0000259" key="3">
    <source>
        <dbReference type="PROSITE" id="PS50238"/>
    </source>
</evidence>
<dbReference type="Pfam" id="PF00620">
    <property type="entry name" value="RhoGAP"/>
    <property type="match status" value="1"/>
</dbReference>
<accession>A0A9N8ZK26</accession>
<dbReference type="PANTHER" id="PTHR23176">
    <property type="entry name" value="RHO/RAC/CDC GTPASE-ACTIVATING PROTEIN"/>
    <property type="match status" value="1"/>
</dbReference>
<dbReference type="InterPro" id="IPR000198">
    <property type="entry name" value="RhoGAP_dom"/>
</dbReference>
<evidence type="ECO:0000313" key="4">
    <source>
        <dbReference type="EMBL" id="CAG8498443.1"/>
    </source>
</evidence>
<dbReference type="EMBL" id="CAJVPQ010000636">
    <property type="protein sequence ID" value="CAG8498443.1"/>
    <property type="molecule type" value="Genomic_DNA"/>
</dbReference>